<dbReference type="Proteomes" id="UP000192761">
    <property type="component" value="Unassembled WGS sequence"/>
</dbReference>
<proteinExistence type="predicted"/>
<sequence>MLPKQPLSRVLPIRFRNGEQVRQFSKPCVRCGHMINAKDMLGTARLLDDHIAIAAQANCPECGERFGVSCVVDMNKRVRRVVVPAWLFGMYLRNLPVQQHERTADDGSLVGNVDPEPVAAAPAPVRAPQQVVRGEEVVGRFQDKPIPAWVVVDGKRMDFERVELGQKIAAHEFLLDGCLVYKD</sequence>
<dbReference type="OrthoDB" id="9131610at2"/>
<evidence type="ECO:0000313" key="1">
    <source>
        <dbReference type="EMBL" id="SMC18714.1"/>
    </source>
</evidence>
<organism evidence="1 2">
    <name type="scientific">Andreprevotia lacus DSM 23236</name>
    <dbReference type="NCBI Taxonomy" id="1121001"/>
    <lineage>
        <taxon>Bacteria</taxon>
        <taxon>Pseudomonadati</taxon>
        <taxon>Pseudomonadota</taxon>
        <taxon>Betaproteobacteria</taxon>
        <taxon>Neisseriales</taxon>
        <taxon>Chitinibacteraceae</taxon>
        <taxon>Andreprevotia</taxon>
    </lineage>
</organism>
<dbReference type="EMBL" id="FWXD01000002">
    <property type="protein sequence ID" value="SMC18714.1"/>
    <property type="molecule type" value="Genomic_DNA"/>
</dbReference>
<accession>A0A1W1X438</accession>
<dbReference type="STRING" id="1121001.SAMN02745857_00610"/>
<gene>
    <name evidence="1" type="ORF">SAMN02745857_00610</name>
</gene>
<evidence type="ECO:0000313" key="2">
    <source>
        <dbReference type="Proteomes" id="UP000192761"/>
    </source>
</evidence>
<dbReference type="RefSeq" id="WP_139798620.1">
    <property type="nucleotide sequence ID" value="NZ_FWXD01000002.1"/>
</dbReference>
<protein>
    <submittedName>
        <fullName evidence="1">Uncharacterized protein</fullName>
    </submittedName>
</protein>
<dbReference type="AlphaFoldDB" id="A0A1W1X438"/>
<name>A0A1W1X438_9NEIS</name>
<keyword evidence="2" id="KW-1185">Reference proteome</keyword>
<reference evidence="1 2" key="1">
    <citation type="submission" date="2017-04" db="EMBL/GenBank/DDBJ databases">
        <authorList>
            <person name="Afonso C.L."/>
            <person name="Miller P.J."/>
            <person name="Scott M.A."/>
            <person name="Spackman E."/>
            <person name="Goraichik I."/>
            <person name="Dimitrov K.M."/>
            <person name="Suarez D.L."/>
            <person name="Swayne D.E."/>
        </authorList>
    </citation>
    <scope>NUCLEOTIDE SEQUENCE [LARGE SCALE GENOMIC DNA]</scope>
    <source>
        <strain evidence="1 2">DSM 23236</strain>
    </source>
</reference>